<dbReference type="RefSeq" id="XP_056474557.1">
    <property type="nucleotide sequence ID" value="XM_056618398.1"/>
</dbReference>
<evidence type="ECO:0000256" key="3">
    <source>
        <dbReference type="SAM" id="MobiDB-lite"/>
    </source>
</evidence>
<feature type="transmembrane region" description="Helical" evidence="4">
    <location>
        <begin position="246"/>
        <end position="268"/>
    </location>
</feature>
<feature type="transmembrane region" description="Helical" evidence="4">
    <location>
        <begin position="423"/>
        <end position="443"/>
    </location>
</feature>
<evidence type="ECO:0008006" key="7">
    <source>
        <dbReference type="Google" id="ProtNLM"/>
    </source>
</evidence>
<dbReference type="GO" id="GO:0022857">
    <property type="term" value="F:transmembrane transporter activity"/>
    <property type="evidence" value="ECO:0007669"/>
    <property type="project" value="InterPro"/>
</dbReference>
<dbReference type="PANTHER" id="PTHR11360:SF287">
    <property type="entry name" value="MFS MONOCARBOXYLATE TRANSPORTER"/>
    <property type="match status" value="1"/>
</dbReference>
<name>A0A9W9FES5_9EURO</name>
<keyword evidence="4" id="KW-0812">Transmembrane</keyword>
<protein>
    <recommendedName>
        <fullName evidence="7">Major facilitator superfamily (MFS) profile domain-containing protein</fullName>
    </recommendedName>
</protein>
<dbReference type="GO" id="GO:0016020">
    <property type="term" value="C:membrane"/>
    <property type="evidence" value="ECO:0007669"/>
    <property type="project" value="UniProtKB-SubCell"/>
</dbReference>
<comment type="subcellular location">
    <subcellularLocation>
        <location evidence="1">Membrane</location>
        <topology evidence="1">Multi-pass membrane protein</topology>
    </subcellularLocation>
</comment>
<evidence type="ECO:0000256" key="2">
    <source>
        <dbReference type="ARBA" id="ARBA00006727"/>
    </source>
</evidence>
<sequence length="450" mass="48676">MGYSVEELRTYELNSSDEELSREPSLNEKDSEPSLPPIDGGKNAWLCLMGAFCFEMMVWGFPFSFGIFEDYYSEHEPFKQNSSDVSLVGSCCMGVMYLASPISLFVLQQFPSTCRYSCLVGLIVASLAIVASSFASNVWQLIITQGLMYPLGACMLYYPTFVFIDEWFEQKKGLAFGICWAGSGVAGVAFPFIVKSALSRFSFQVVMWGWAVILFILAAPFVPFVKPRIPRDGSSSVQCQRLGFSFLRSPIFLIFQAGNILQSLGYFVPSIYLATYARSVLEQKSLGSTAPVLCLNAGMMLGFLGIGLLIDRWHVASCMLLSTVGATVSVFVIWGVSISLPPLLIFAIVYGAFAGSTPAAWSGIVKLMRKTDESVPAGFVLGLFAAGRGIGAVACGPISEVLISASESSALSESSAMAYSTKFGVLIIFTGVTSIFGVLGFGAKKMRFIP</sequence>
<dbReference type="SUPFAM" id="SSF103473">
    <property type="entry name" value="MFS general substrate transporter"/>
    <property type="match status" value="1"/>
</dbReference>
<feature type="transmembrane region" description="Helical" evidence="4">
    <location>
        <begin position="317"/>
        <end position="337"/>
    </location>
</feature>
<dbReference type="PANTHER" id="PTHR11360">
    <property type="entry name" value="MONOCARBOXYLATE TRANSPORTER"/>
    <property type="match status" value="1"/>
</dbReference>
<reference evidence="5" key="1">
    <citation type="submission" date="2022-11" db="EMBL/GenBank/DDBJ databases">
        <authorList>
            <person name="Petersen C."/>
        </authorList>
    </citation>
    <scope>NUCLEOTIDE SEQUENCE</scope>
    <source>
        <strain evidence="5">IBT 30761</strain>
    </source>
</reference>
<feature type="compositionally biased region" description="Basic and acidic residues" evidence="3">
    <location>
        <begin position="19"/>
        <end position="32"/>
    </location>
</feature>
<evidence type="ECO:0000313" key="6">
    <source>
        <dbReference type="Proteomes" id="UP001149074"/>
    </source>
</evidence>
<dbReference type="InterPro" id="IPR036259">
    <property type="entry name" value="MFS_trans_sf"/>
</dbReference>
<feature type="transmembrane region" description="Helical" evidence="4">
    <location>
        <begin position="85"/>
        <end position="107"/>
    </location>
</feature>
<feature type="transmembrane region" description="Helical" evidence="4">
    <location>
        <begin position="205"/>
        <end position="225"/>
    </location>
</feature>
<feature type="transmembrane region" description="Helical" evidence="4">
    <location>
        <begin position="119"/>
        <end position="141"/>
    </location>
</feature>
<dbReference type="GeneID" id="81357377"/>
<feature type="transmembrane region" description="Helical" evidence="4">
    <location>
        <begin position="288"/>
        <end position="310"/>
    </location>
</feature>
<evidence type="ECO:0000256" key="4">
    <source>
        <dbReference type="SAM" id="Phobius"/>
    </source>
</evidence>
<feature type="transmembrane region" description="Helical" evidence="4">
    <location>
        <begin position="343"/>
        <end position="365"/>
    </location>
</feature>
<dbReference type="OrthoDB" id="2213137at2759"/>
<keyword evidence="4" id="KW-0472">Membrane</keyword>
<comment type="caution">
    <text evidence="5">The sequence shown here is derived from an EMBL/GenBank/DDBJ whole genome shotgun (WGS) entry which is preliminary data.</text>
</comment>
<reference evidence="5" key="2">
    <citation type="journal article" date="2023" name="IMA Fungus">
        <title>Comparative genomic study of the Penicillium genus elucidates a diverse pangenome and 15 lateral gene transfer events.</title>
        <authorList>
            <person name="Petersen C."/>
            <person name="Sorensen T."/>
            <person name="Nielsen M.R."/>
            <person name="Sondergaard T.E."/>
            <person name="Sorensen J.L."/>
            <person name="Fitzpatrick D.A."/>
            <person name="Frisvad J.C."/>
            <person name="Nielsen K.L."/>
        </authorList>
    </citation>
    <scope>NUCLEOTIDE SEQUENCE</scope>
    <source>
        <strain evidence="5">IBT 30761</strain>
    </source>
</reference>
<evidence type="ECO:0000256" key="1">
    <source>
        <dbReference type="ARBA" id="ARBA00004141"/>
    </source>
</evidence>
<keyword evidence="4" id="KW-1133">Transmembrane helix</keyword>
<feature type="transmembrane region" description="Helical" evidence="4">
    <location>
        <begin position="147"/>
        <end position="164"/>
    </location>
</feature>
<dbReference type="Pfam" id="PF07690">
    <property type="entry name" value="MFS_1"/>
    <property type="match status" value="1"/>
</dbReference>
<evidence type="ECO:0000313" key="5">
    <source>
        <dbReference type="EMBL" id="KAJ5098903.1"/>
    </source>
</evidence>
<feature type="region of interest" description="Disordered" evidence="3">
    <location>
        <begin position="1"/>
        <end position="36"/>
    </location>
</feature>
<feature type="transmembrane region" description="Helical" evidence="4">
    <location>
        <begin position="173"/>
        <end position="193"/>
    </location>
</feature>
<feature type="transmembrane region" description="Helical" evidence="4">
    <location>
        <begin position="44"/>
        <end position="65"/>
    </location>
</feature>
<organism evidence="5 6">
    <name type="scientific">Penicillium argentinense</name>
    <dbReference type="NCBI Taxonomy" id="1131581"/>
    <lineage>
        <taxon>Eukaryota</taxon>
        <taxon>Fungi</taxon>
        <taxon>Dikarya</taxon>
        <taxon>Ascomycota</taxon>
        <taxon>Pezizomycotina</taxon>
        <taxon>Eurotiomycetes</taxon>
        <taxon>Eurotiomycetidae</taxon>
        <taxon>Eurotiales</taxon>
        <taxon>Aspergillaceae</taxon>
        <taxon>Penicillium</taxon>
    </lineage>
</organism>
<feature type="transmembrane region" description="Helical" evidence="4">
    <location>
        <begin position="377"/>
        <end position="403"/>
    </location>
</feature>
<dbReference type="Gene3D" id="1.20.1250.20">
    <property type="entry name" value="MFS general substrate transporter like domains"/>
    <property type="match status" value="2"/>
</dbReference>
<dbReference type="InterPro" id="IPR050327">
    <property type="entry name" value="Proton-linked_MCT"/>
</dbReference>
<comment type="similarity">
    <text evidence="2">Belongs to the major facilitator superfamily. Monocarboxylate porter (TC 2.A.1.13) family.</text>
</comment>
<accession>A0A9W9FES5</accession>
<proteinExistence type="inferred from homology"/>
<dbReference type="Proteomes" id="UP001149074">
    <property type="component" value="Unassembled WGS sequence"/>
</dbReference>
<dbReference type="AlphaFoldDB" id="A0A9W9FES5"/>
<feature type="compositionally biased region" description="Basic and acidic residues" evidence="3">
    <location>
        <begin position="1"/>
        <end position="10"/>
    </location>
</feature>
<dbReference type="InterPro" id="IPR011701">
    <property type="entry name" value="MFS"/>
</dbReference>
<dbReference type="EMBL" id="JAPQKI010000005">
    <property type="protein sequence ID" value="KAJ5098903.1"/>
    <property type="molecule type" value="Genomic_DNA"/>
</dbReference>
<gene>
    <name evidence="5" type="ORF">N7532_005904</name>
</gene>
<keyword evidence="6" id="KW-1185">Reference proteome</keyword>